<feature type="domain" description="GREB1-like second" evidence="3">
    <location>
        <begin position="256"/>
        <end position="350"/>
    </location>
</feature>
<keyword evidence="5" id="KW-1185">Reference proteome</keyword>
<dbReference type="InterPro" id="IPR048659">
    <property type="entry name" value="GREB1-like_2nd"/>
</dbReference>
<dbReference type="PANTHER" id="PTHR15720:SF13">
    <property type="entry name" value="PROTEIN GREB1"/>
    <property type="match status" value="1"/>
</dbReference>
<feature type="compositionally biased region" description="Polar residues" evidence="1">
    <location>
        <begin position="223"/>
        <end position="248"/>
    </location>
</feature>
<dbReference type="Proteomes" id="UP001311232">
    <property type="component" value="Unassembled WGS sequence"/>
</dbReference>
<evidence type="ECO:0000259" key="2">
    <source>
        <dbReference type="Pfam" id="PF15782"/>
    </source>
</evidence>
<organism evidence="4 5">
    <name type="scientific">Crenichthys baileyi</name>
    <name type="common">White River springfish</name>
    <dbReference type="NCBI Taxonomy" id="28760"/>
    <lineage>
        <taxon>Eukaryota</taxon>
        <taxon>Metazoa</taxon>
        <taxon>Chordata</taxon>
        <taxon>Craniata</taxon>
        <taxon>Vertebrata</taxon>
        <taxon>Euteleostomi</taxon>
        <taxon>Actinopterygii</taxon>
        <taxon>Neopterygii</taxon>
        <taxon>Teleostei</taxon>
        <taxon>Neoteleostei</taxon>
        <taxon>Acanthomorphata</taxon>
        <taxon>Ovalentaria</taxon>
        <taxon>Atherinomorphae</taxon>
        <taxon>Cyprinodontiformes</taxon>
        <taxon>Goodeidae</taxon>
        <taxon>Crenichthys</taxon>
    </lineage>
</organism>
<dbReference type="InterPro" id="IPR028422">
    <property type="entry name" value="GREB1"/>
</dbReference>
<sequence>MGNSYAGQLRSTRFEEVLHNSIEASLRSNTVVPRPVFSQLYLETEQLFIQDGGLKKHEGFCQAGKDLRLSSLASENLDVPPGFLLVGVKSPSLPDNLLVCAVDNRFLPDERGRNALLGFSGNCMGCGEKGFRYFTDFSNHINLKLSTQPKKQKHLKYHLYRNNQSILVKGAPICWRGNDGRIRQIRSSLSEGHLTSDERPLNPPLTHTPGSVTGSHVEPQTADFPNTLINGNHAPASSISQPPLNQSGPGRPLGTGPHANAGPPKKRHKGWSPESSASSLTENTVKSAQSTLALSKLSVASVITDGAKSETTSLQSSLQGSSSQLSPPEVSVTVPNQLLHACRLQPVIFKVSIKALNWDKKAAAAPGRQTQGINPWQHRYRHRPSENPKRHKERCRAQGLPDLAPPAVQARQGTQSPWHPRAHTLQQDCPAPSRGDPLTPKHLWQAPVHHRSSCEVKRERCPPEPTRHILGSHRSPNGSPPLQDVNQAPTQTTPTKGGIPPCRLLHDAT</sequence>
<dbReference type="EMBL" id="JAHHUM010000001">
    <property type="protein sequence ID" value="KAK5624201.1"/>
    <property type="molecule type" value="Genomic_DNA"/>
</dbReference>
<feature type="domain" description="GREB1 N-terminal" evidence="2">
    <location>
        <begin position="56"/>
        <end position="177"/>
    </location>
</feature>
<feature type="compositionally biased region" description="Polar residues" evidence="1">
    <location>
        <begin position="484"/>
        <end position="495"/>
    </location>
</feature>
<dbReference type="InterPro" id="IPR046926">
    <property type="entry name" value="GREB1_N"/>
</dbReference>
<protein>
    <recommendedName>
        <fullName evidence="6">Growth regulating estrogen receptor binding 1</fullName>
    </recommendedName>
</protein>
<dbReference type="Pfam" id="PF15782">
    <property type="entry name" value="GREB1_N"/>
    <property type="match status" value="1"/>
</dbReference>
<feature type="region of interest" description="Disordered" evidence="1">
    <location>
        <begin position="449"/>
        <end position="509"/>
    </location>
</feature>
<evidence type="ECO:0000313" key="5">
    <source>
        <dbReference type="Proteomes" id="UP001311232"/>
    </source>
</evidence>
<evidence type="ECO:0008006" key="6">
    <source>
        <dbReference type="Google" id="ProtNLM"/>
    </source>
</evidence>
<gene>
    <name evidence="4" type="ORF">CRENBAI_000019</name>
</gene>
<reference evidence="4 5" key="1">
    <citation type="submission" date="2021-06" db="EMBL/GenBank/DDBJ databases">
        <authorList>
            <person name="Palmer J.M."/>
        </authorList>
    </citation>
    <scope>NUCLEOTIDE SEQUENCE [LARGE SCALE GENOMIC DNA]</scope>
    <source>
        <strain evidence="4 5">MEX-2019</strain>
        <tissue evidence="4">Muscle</tissue>
    </source>
</reference>
<dbReference type="Pfam" id="PF20688">
    <property type="entry name" value="GREB1_2nd"/>
    <property type="match status" value="1"/>
</dbReference>
<evidence type="ECO:0000256" key="1">
    <source>
        <dbReference type="SAM" id="MobiDB-lite"/>
    </source>
</evidence>
<feature type="region of interest" description="Disordered" evidence="1">
    <location>
        <begin position="409"/>
        <end position="437"/>
    </location>
</feature>
<evidence type="ECO:0000259" key="3">
    <source>
        <dbReference type="Pfam" id="PF20688"/>
    </source>
</evidence>
<proteinExistence type="predicted"/>
<feature type="compositionally biased region" description="Polar residues" evidence="1">
    <location>
        <begin position="273"/>
        <end position="283"/>
    </location>
</feature>
<name>A0AAV9SSF4_9TELE</name>
<evidence type="ECO:0000313" key="4">
    <source>
        <dbReference type="EMBL" id="KAK5624201.1"/>
    </source>
</evidence>
<accession>A0AAV9SSF4</accession>
<feature type="region of interest" description="Disordered" evidence="1">
    <location>
        <begin position="191"/>
        <end position="283"/>
    </location>
</feature>
<dbReference type="AlphaFoldDB" id="A0AAV9SSF4"/>
<feature type="region of interest" description="Disordered" evidence="1">
    <location>
        <begin position="364"/>
        <end position="395"/>
    </location>
</feature>
<comment type="caution">
    <text evidence="4">The sequence shown here is derived from an EMBL/GenBank/DDBJ whole genome shotgun (WGS) entry which is preliminary data.</text>
</comment>
<dbReference type="PANTHER" id="PTHR15720">
    <property type="entry name" value="GREB1-RELATED"/>
    <property type="match status" value="1"/>
</dbReference>
<feature type="compositionally biased region" description="Basic and acidic residues" evidence="1">
    <location>
        <begin position="452"/>
        <end position="467"/>
    </location>
</feature>